<feature type="transmembrane region" description="Helical" evidence="1">
    <location>
        <begin position="95"/>
        <end position="113"/>
    </location>
</feature>
<name>A0ABW3LN83_9BACI</name>
<keyword evidence="1" id="KW-0472">Membrane</keyword>
<dbReference type="Proteomes" id="UP001597040">
    <property type="component" value="Unassembled WGS sequence"/>
</dbReference>
<feature type="transmembrane region" description="Helical" evidence="1">
    <location>
        <begin position="6"/>
        <end position="24"/>
    </location>
</feature>
<gene>
    <name evidence="2" type="ORF">ACFQ3N_15805</name>
</gene>
<evidence type="ECO:0000313" key="2">
    <source>
        <dbReference type="EMBL" id="MFD1039848.1"/>
    </source>
</evidence>
<sequence length="163" mass="19200">MAFTIIIILTWLIGTIFYFTPKTLSFLQNSIVFMLLAIISRNNMTIVTMELESIQTSQQPIIYMFFLIQREVIIPILTLIFINIYYKIETISKKIILFLIIYLGMFSLNYLSITLDVVTYLKWNYFYDLLHDTIYLLVGLWLSKIILLIEKKESQHNGSGHLL</sequence>
<keyword evidence="1" id="KW-0812">Transmembrane</keyword>
<dbReference type="RefSeq" id="WP_390363504.1">
    <property type="nucleotide sequence ID" value="NZ_JBHTKJ010000048.1"/>
</dbReference>
<keyword evidence="3" id="KW-1185">Reference proteome</keyword>
<feature type="transmembrane region" description="Helical" evidence="1">
    <location>
        <begin position="133"/>
        <end position="149"/>
    </location>
</feature>
<feature type="transmembrane region" description="Helical" evidence="1">
    <location>
        <begin position="61"/>
        <end position="86"/>
    </location>
</feature>
<proteinExistence type="predicted"/>
<protein>
    <submittedName>
        <fullName evidence="2">Uncharacterized protein</fullName>
    </submittedName>
</protein>
<reference evidence="3" key="1">
    <citation type="journal article" date="2019" name="Int. J. Syst. Evol. Microbiol.">
        <title>The Global Catalogue of Microorganisms (GCM) 10K type strain sequencing project: providing services to taxonomists for standard genome sequencing and annotation.</title>
        <authorList>
            <consortium name="The Broad Institute Genomics Platform"/>
            <consortium name="The Broad Institute Genome Sequencing Center for Infectious Disease"/>
            <person name="Wu L."/>
            <person name="Ma J."/>
        </authorList>
    </citation>
    <scope>NUCLEOTIDE SEQUENCE [LARGE SCALE GENOMIC DNA]</scope>
    <source>
        <strain evidence="3">CCUG 56754</strain>
    </source>
</reference>
<evidence type="ECO:0000256" key="1">
    <source>
        <dbReference type="SAM" id="Phobius"/>
    </source>
</evidence>
<dbReference type="EMBL" id="JBHTKJ010000048">
    <property type="protein sequence ID" value="MFD1039848.1"/>
    <property type="molecule type" value="Genomic_DNA"/>
</dbReference>
<evidence type="ECO:0000313" key="3">
    <source>
        <dbReference type="Proteomes" id="UP001597040"/>
    </source>
</evidence>
<organism evidence="2 3">
    <name type="scientific">Virgibacillus byunsanensis</name>
    <dbReference type="NCBI Taxonomy" id="570945"/>
    <lineage>
        <taxon>Bacteria</taxon>
        <taxon>Bacillati</taxon>
        <taxon>Bacillota</taxon>
        <taxon>Bacilli</taxon>
        <taxon>Bacillales</taxon>
        <taxon>Bacillaceae</taxon>
        <taxon>Virgibacillus</taxon>
    </lineage>
</organism>
<accession>A0ABW3LN83</accession>
<keyword evidence="1" id="KW-1133">Transmembrane helix</keyword>
<comment type="caution">
    <text evidence="2">The sequence shown here is derived from an EMBL/GenBank/DDBJ whole genome shotgun (WGS) entry which is preliminary data.</text>
</comment>